<dbReference type="AlphaFoldDB" id="A0A143YPN3"/>
<feature type="transmembrane region" description="Helical" evidence="1">
    <location>
        <begin position="318"/>
        <end position="342"/>
    </location>
</feature>
<dbReference type="EMBL" id="FJNB01000007">
    <property type="protein sequence ID" value="CZQ94335.1"/>
    <property type="molecule type" value="Genomic_DNA"/>
</dbReference>
<feature type="transmembrane region" description="Helical" evidence="1">
    <location>
        <begin position="157"/>
        <end position="182"/>
    </location>
</feature>
<accession>A0A143YPN3</accession>
<evidence type="ECO:0000313" key="3">
    <source>
        <dbReference type="EMBL" id="SEJ01600.1"/>
    </source>
</evidence>
<protein>
    <submittedName>
        <fullName evidence="3">EpsG family protein</fullName>
    </submittedName>
</protein>
<feature type="transmembrane region" description="Helical" evidence="1">
    <location>
        <begin position="194"/>
        <end position="217"/>
    </location>
</feature>
<keyword evidence="1" id="KW-0472">Membrane</keyword>
<evidence type="ECO:0000313" key="4">
    <source>
        <dbReference type="Proteomes" id="UP000076878"/>
    </source>
</evidence>
<keyword evidence="1" id="KW-1133">Transmembrane helix</keyword>
<evidence type="ECO:0000313" key="5">
    <source>
        <dbReference type="Proteomes" id="UP000199280"/>
    </source>
</evidence>
<keyword evidence="1" id="KW-0812">Transmembrane</keyword>
<feature type="transmembrane region" description="Helical" evidence="1">
    <location>
        <begin position="27"/>
        <end position="44"/>
    </location>
</feature>
<dbReference type="Pfam" id="PF14897">
    <property type="entry name" value="EpsG"/>
    <property type="match status" value="1"/>
</dbReference>
<dbReference type="OrthoDB" id="6631730at2"/>
<keyword evidence="5" id="KW-1185">Reference proteome</keyword>
<dbReference type="Proteomes" id="UP000076878">
    <property type="component" value="Unassembled WGS sequence"/>
</dbReference>
<dbReference type="STRING" id="640938.TR210_1216"/>
<feature type="transmembrane region" description="Helical" evidence="1">
    <location>
        <begin position="237"/>
        <end position="258"/>
    </location>
</feature>
<evidence type="ECO:0000313" key="2">
    <source>
        <dbReference type="EMBL" id="CZQ94335.1"/>
    </source>
</evidence>
<dbReference type="EMBL" id="FNYT01000006">
    <property type="protein sequence ID" value="SEJ01600.1"/>
    <property type="molecule type" value="Genomic_DNA"/>
</dbReference>
<name>A0A143YPN3_9LACT</name>
<proteinExistence type="predicted"/>
<dbReference type="Proteomes" id="UP000199280">
    <property type="component" value="Unassembled WGS sequence"/>
</dbReference>
<evidence type="ECO:0000256" key="1">
    <source>
        <dbReference type="SAM" id="Phobius"/>
    </source>
</evidence>
<reference evidence="2 4" key="1">
    <citation type="submission" date="2016-02" db="EMBL/GenBank/DDBJ databases">
        <authorList>
            <person name="Wen L."/>
            <person name="He K."/>
            <person name="Yang H."/>
        </authorList>
    </citation>
    <scope>NUCLEOTIDE SEQUENCE [LARGE SCALE GENOMIC DNA]</scope>
    <source>
        <strain evidence="2">Trichococcus_R210</strain>
    </source>
</reference>
<gene>
    <name evidence="3" type="ORF">SAMN05216375_10666</name>
    <name evidence="2" type="ORF">TR210_1216</name>
</gene>
<dbReference type="RefSeq" id="WP_068622615.1">
    <property type="nucleotide sequence ID" value="NZ_FJNB01000007.1"/>
</dbReference>
<feature type="transmembrane region" description="Helical" evidence="1">
    <location>
        <begin position="270"/>
        <end position="289"/>
    </location>
</feature>
<reference evidence="3 5" key="2">
    <citation type="submission" date="2016-10" db="EMBL/GenBank/DDBJ databases">
        <authorList>
            <person name="Varghese N."/>
            <person name="Submissions S."/>
        </authorList>
    </citation>
    <scope>NUCLEOTIDE SEQUENCE [LARGE SCALE GENOMIC DNA]</scope>
    <source>
        <strain evidence="3 5">DSM 22150</strain>
    </source>
</reference>
<organism evidence="2 4">
    <name type="scientific">Trichococcus ilyis</name>
    <dbReference type="NCBI Taxonomy" id="640938"/>
    <lineage>
        <taxon>Bacteria</taxon>
        <taxon>Bacillati</taxon>
        <taxon>Bacillota</taxon>
        <taxon>Bacilli</taxon>
        <taxon>Lactobacillales</taxon>
        <taxon>Carnobacteriaceae</taxon>
        <taxon>Trichococcus</taxon>
    </lineage>
</organism>
<sequence length="350" mass="40179">MALYVFAFITLLLLSIAEVLHGNKKIVLIGGGLLAILAGFRYYSGYDFVSYYYFFYDLTGLSDVINGSIDAEPGYLFLNYLFLKLGLNYYAFILFFACLSMGLLVKYLYKNVPYPSLILFYYFSRFFLARDMGQIRGSIASIILLYSVKYMKQKQLFRFLLVVGIASLFHITALIFIVGYIYENYLYDGSWLQVLVLFGLAVAVGIAVQMPQLYLWAVPARYAPYFTNPAYTGGQWLLNPVLLMQLLIFFGTLLFTNIRKDEKYRTYHNLYFLASLILIAFGNLATVGGRLSSPFATYEMFVAPYFILNFTKNKLVNLIFCLGFTVVIFLLIFILSGDYAYFIPYETLLK</sequence>
<dbReference type="InterPro" id="IPR049458">
    <property type="entry name" value="EpsG-like"/>
</dbReference>
<feature type="transmembrane region" description="Helical" evidence="1">
    <location>
        <begin position="89"/>
        <end position="109"/>
    </location>
</feature>